<dbReference type="InterPro" id="IPR018062">
    <property type="entry name" value="HTH_AraC-typ_CS"/>
</dbReference>
<dbReference type="Pfam" id="PF12833">
    <property type="entry name" value="HTH_18"/>
    <property type="match status" value="1"/>
</dbReference>
<sequence length="279" mass="31424">MALATVPPKPASTPVFWRDERLAFIEARYVEDGRHVCYARHAHDFFSIGAITAGESVYINGAANERVSAGTVVLINPEDVHACNPIDDRPWSYIMLYVDVHWLAQVQQAFGTHQSRAFRPFPTHMTTEPEIFAGLNRLYTVLIDEQTNPADKESAARAFFCEVQSMLGDTEATPTEQSNPKLTKAAQYIRSNFTRPVKLEEICEAAELSSSYLIRAFKGRYGMTPHAYLVNCRIEYSRSQLKRGRAIADVAVEAGFADQAHLQRAFRQFTAVTPRQYRG</sequence>
<dbReference type="OrthoDB" id="9809338at2"/>
<evidence type="ECO:0000256" key="2">
    <source>
        <dbReference type="ARBA" id="ARBA00023125"/>
    </source>
</evidence>
<dbReference type="InterPro" id="IPR018060">
    <property type="entry name" value="HTH_AraC"/>
</dbReference>
<reference evidence="6 7" key="1">
    <citation type="submission" date="2018-01" db="EMBL/GenBank/DDBJ databases">
        <title>Whole genome analyses suggest that Burkholderia sensu lato contains two further novel genera in the rhizoxinica-symbiotica group Mycetohabitans gen. nov., and Trinickia gen. nov.: implications for the evolution of diazotrophy and nodulation in the Burkholderiaceae.</title>
        <authorList>
            <person name="Estrada-de los Santos P."/>
            <person name="Palmer M."/>
            <person name="Chavez-Ramirez B."/>
            <person name="Beukes C."/>
            <person name="Steenkamp E.T."/>
            <person name="Hirsch A.M."/>
            <person name="Manyaka P."/>
            <person name="Maluk M."/>
            <person name="Lafos M."/>
            <person name="Crook M."/>
            <person name="Gross E."/>
            <person name="Simon M.F."/>
            <person name="Bueno dos Reis Junior F."/>
            <person name="Poole P.S."/>
            <person name="Venter S.N."/>
            <person name="James E.K."/>
        </authorList>
    </citation>
    <scope>NUCLEOTIDE SEQUENCE [LARGE SCALE GENOMIC DNA]</scope>
    <source>
        <strain evidence="6 7">GIMN1.004</strain>
    </source>
</reference>
<evidence type="ECO:0000256" key="1">
    <source>
        <dbReference type="ARBA" id="ARBA00023015"/>
    </source>
</evidence>
<dbReference type="RefSeq" id="WP_102648014.1">
    <property type="nucleotide sequence ID" value="NZ_PNYA01000026.1"/>
</dbReference>
<name>A0A2N7VG50_9BURK</name>
<keyword evidence="2" id="KW-0238">DNA-binding</keyword>
<dbReference type="Proteomes" id="UP000235616">
    <property type="component" value="Unassembled WGS sequence"/>
</dbReference>
<dbReference type="GO" id="GO:0003700">
    <property type="term" value="F:DNA-binding transcription factor activity"/>
    <property type="evidence" value="ECO:0007669"/>
    <property type="project" value="InterPro"/>
</dbReference>
<dbReference type="Gene3D" id="1.10.10.60">
    <property type="entry name" value="Homeodomain-like"/>
    <property type="match status" value="1"/>
</dbReference>
<organism evidence="6 7">
    <name type="scientific">Trinickia dabaoshanensis</name>
    <dbReference type="NCBI Taxonomy" id="564714"/>
    <lineage>
        <taxon>Bacteria</taxon>
        <taxon>Pseudomonadati</taxon>
        <taxon>Pseudomonadota</taxon>
        <taxon>Betaproteobacteria</taxon>
        <taxon>Burkholderiales</taxon>
        <taxon>Burkholderiaceae</taxon>
        <taxon>Trinickia</taxon>
    </lineage>
</organism>
<dbReference type="SUPFAM" id="SSF46689">
    <property type="entry name" value="Homeodomain-like"/>
    <property type="match status" value="2"/>
</dbReference>
<dbReference type="InterPro" id="IPR037923">
    <property type="entry name" value="HTH-like"/>
</dbReference>
<keyword evidence="1" id="KW-0805">Transcription regulation</keyword>
<dbReference type="AlphaFoldDB" id="A0A2N7VG50"/>
<accession>A0A2N7VG50</accession>
<dbReference type="InterPro" id="IPR009057">
    <property type="entry name" value="Homeodomain-like_sf"/>
</dbReference>
<evidence type="ECO:0000313" key="7">
    <source>
        <dbReference type="Proteomes" id="UP000235616"/>
    </source>
</evidence>
<feature type="domain" description="HTH araC/xylS-type" evidence="5">
    <location>
        <begin position="183"/>
        <end position="279"/>
    </location>
</feature>
<dbReference type="SMART" id="SM00342">
    <property type="entry name" value="HTH_ARAC"/>
    <property type="match status" value="1"/>
</dbReference>
<dbReference type="InterPro" id="IPR050204">
    <property type="entry name" value="AraC_XylS_family_regulators"/>
</dbReference>
<keyword evidence="7" id="KW-1185">Reference proteome</keyword>
<evidence type="ECO:0000259" key="5">
    <source>
        <dbReference type="PROSITE" id="PS01124"/>
    </source>
</evidence>
<evidence type="ECO:0000313" key="6">
    <source>
        <dbReference type="EMBL" id="PMS16130.1"/>
    </source>
</evidence>
<dbReference type="PANTHER" id="PTHR46796">
    <property type="entry name" value="HTH-TYPE TRANSCRIPTIONAL ACTIVATOR RHAS-RELATED"/>
    <property type="match status" value="1"/>
</dbReference>
<keyword evidence="4" id="KW-0804">Transcription</keyword>
<evidence type="ECO:0000256" key="4">
    <source>
        <dbReference type="ARBA" id="ARBA00023163"/>
    </source>
</evidence>
<protein>
    <submittedName>
        <fullName evidence="6">AraC family transcriptional regulator</fullName>
    </submittedName>
</protein>
<dbReference type="GO" id="GO:0043565">
    <property type="term" value="F:sequence-specific DNA binding"/>
    <property type="evidence" value="ECO:0007669"/>
    <property type="project" value="InterPro"/>
</dbReference>
<dbReference type="PROSITE" id="PS01124">
    <property type="entry name" value="HTH_ARAC_FAMILY_2"/>
    <property type="match status" value="1"/>
</dbReference>
<evidence type="ECO:0000256" key="3">
    <source>
        <dbReference type="ARBA" id="ARBA00023159"/>
    </source>
</evidence>
<proteinExistence type="predicted"/>
<dbReference type="EMBL" id="PNYA01000026">
    <property type="protein sequence ID" value="PMS16130.1"/>
    <property type="molecule type" value="Genomic_DNA"/>
</dbReference>
<dbReference type="InterPro" id="IPR003313">
    <property type="entry name" value="AraC-bd"/>
</dbReference>
<dbReference type="PROSITE" id="PS00041">
    <property type="entry name" value="HTH_ARAC_FAMILY_1"/>
    <property type="match status" value="1"/>
</dbReference>
<gene>
    <name evidence="6" type="ORF">C0Z18_24345</name>
</gene>
<dbReference type="SUPFAM" id="SSF51215">
    <property type="entry name" value="Regulatory protein AraC"/>
    <property type="match status" value="1"/>
</dbReference>
<dbReference type="Pfam" id="PF02311">
    <property type="entry name" value="AraC_binding"/>
    <property type="match status" value="1"/>
</dbReference>
<keyword evidence="3" id="KW-0010">Activator</keyword>
<comment type="caution">
    <text evidence="6">The sequence shown here is derived from an EMBL/GenBank/DDBJ whole genome shotgun (WGS) entry which is preliminary data.</text>
</comment>
<dbReference type="PANTHER" id="PTHR46796:SF2">
    <property type="entry name" value="TRANSCRIPTIONAL REGULATORY PROTEIN"/>
    <property type="match status" value="1"/>
</dbReference>